<proteinExistence type="predicted"/>
<evidence type="ECO:0000313" key="1">
    <source>
        <dbReference type="EMBL" id="MCI0755784.1"/>
    </source>
</evidence>
<organism evidence="1 2">
    <name type="scientific">Teichococcus vastitatis</name>
    <dbReference type="NCBI Taxonomy" id="2307076"/>
    <lineage>
        <taxon>Bacteria</taxon>
        <taxon>Pseudomonadati</taxon>
        <taxon>Pseudomonadota</taxon>
        <taxon>Alphaproteobacteria</taxon>
        <taxon>Acetobacterales</taxon>
        <taxon>Roseomonadaceae</taxon>
        <taxon>Roseomonas</taxon>
    </lineage>
</organism>
<evidence type="ECO:0000313" key="2">
    <source>
        <dbReference type="Proteomes" id="UP001201985"/>
    </source>
</evidence>
<name>A0ABS9WB10_9PROT</name>
<dbReference type="RefSeq" id="WP_241793629.1">
    <property type="nucleotide sequence ID" value="NZ_JALBUU010000061.1"/>
</dbReference>
<protein>
    <submittedName>
        <fullName evidence="1">Uncharacterized protein</fullName>
    </submittedName>
</protein>
<gene>
    <name evidence="1" type="ORF">MON41_19130</name>
</gene>
<accession>A0ABS9WB10</accession>
<reference evidence="1 2" key="1">
    <citation type="submission" date="2022-03" db="EMBL/GenBank/DDBJ databases">
        <title>Complete genome analysis of Roseomonas KG 17.1 : a prolific producer of plant growth promoters.</title>
        <authorList>
            <person name="Saadouli I."/>
            <person name="Najjari A."/>
            <person name="Mosbah A."/>
            <person name="Ouzari H.I."/>
        </authorList>
    </citation>
    <scope>NUCLEOTIDE SEQUENCE [LARGE SCALE GENOMIC DNA]</scope>
    <source>
        <strain evidence="1 2">KG17-1</strain>
    </source>
</reference>
<sequence>MPSRPPPRSQLALDLAPRPPLPTLVIPPGTVAALAELLLAALGRTPEAGGGRDEPQDHP</sequence>
<dbReference type="Proteomes" id="UP001201985">
    <property type="component" value="Unassembled WGS sequence"/>
</dbReference>
<keyword evidence="2" id="KW-1185">Reference proteome</keyword>
<dbReference type="EMBL" id="JALBUU010000061">
    <property type="protein sequence ID" value="MCI0755784.1"/>
    <property type="molecule type" value="Genomic_DNA"/>
</dbReference>
<comment type="caution">
    <text evidence="1">The sequence shown here is derived from an EMBL/GenBank/DDBJ whole genome shotgun (WGS) entry which is preliminary data.</text>
</comment>